<feature type="domain" description="DUF222" evidence="1">
    <location>
        <begin position="200"/>
        <end position="375"/>
    </location>
</feature>
<dbReference type="Pfam" id="PF02720">
    <property type="entry name" value="DUF222"/>
    <property type="match status" value="1"/>
</dbReference>
<dbReference type="InterPro" id="IPR003870">
    <property type="entry name" value="DUF222"/>
</dbReference>
<gene>
    <name evidence="2" type="ORF">FVP33_13255</name>
</gene>
<sequence length="376" mass="40149">MQRGCRVAGGGEFAERDGAQVFGRGGHPANLSDRSVRHCPIGQFPSFLSGCPAGEAIRLSPLSAARRRLLLCASAPAARFAWGRLLVPVTPFRWRASSWRASSWLRPPPGWCVSTPPQAVFCLRRPQEVLVRVDIVGGNVGGGWQAWVMENGTADRLEDTVDGLPDDASLPEDASLLDDPSLLDDASLLAVLGRGFELRRAADARLVGLAGEVVHRSRSSLGPEGLASRFGATSAAALLAEVGRITLAESHRFCRVGDATDGVGLLGERLPPVFPLLAAAVRAAIIPVDSASLIVTALTEVSPRADQENVVAAEQALVGFAGEYPADLVRRLAARWRDVLDVDGIEPREAELVASRSLRRSILANGLKRYRLDLDP</sequence>
<organism evidence="2 3">
    <name type="scientific">Lacisediminihabitans profunda</name>
    <dbReference type="NCBI Taxonomy" id="2594790"/>
    <lineage>
        <taxon>Bacteria</taxon>
        <taxon>Bacillati</taxon>
        <taxon>Actinomycetota</taxon>
        <taxon>Actinomycetes</taxon>
        <taxon>Micrococcales</taxon>
        <taxon>Microbacteriaceae</taxon>
        <taxon>Lacisediminihabitans</taxon>
    </lineage>
</organism>
<feature type="non-terminal residue" evidence="2">
    <location>
        <position position="376"/>
    </location>
</feature>
<evidence type="ECO:0000259" key="1">
    <source>
        <dbReference type="Pfam" id="PF02720"/>
    </source>
</evidence>
<protein>
    <submittedName>
        <fullName evidence="2">DUF222 domain-containing protein</fullName>
    </submittedName>
</protein>
<dbReference type="AlphaFoldDB" id="A0A5C8UQ88"/>
<accession>A0A5C8UQ88</accession>
<dbReference type="Proteomes" id="UP000321379">
    <property type="component" value="Unassembled WGS sequence"/>
</dbReference>
<keyword evidence="3" id="KW-1185">Reference proteome</keyword>
<name>A0A5C8UQ88_9MICO</name>
<evidence type="ECO:0000313" key="2">
    <source>
        <dbReference type="EMBL" id="TXN30084.1"/>
    </source>
</evidence>
<proteinExistence type="predicted"/>
<dbReference type="EMBL" id="VRMG01000008">
    <property type="protein sequence ID" value="TXN30084.1"/>
    <property type="molecule type" value="Genomic_DNA"/>
</dbReference>
<comment type="caution">
    <text evidence="2">The sequence shown here is derived from an EMBL/GenBank/DDBJ whole genome shotgun (WGS) entry which is preliminary data.</text>
</comment>
<reference evidence="2 3" key="1">
    <citation type="submission" date="2019-08" db="EMBL/GenBank/DDBJ databases">
        <title>Bacterial whole genome sequence for Glaciihabitans sp. CHu50b-6-2.</title>
        <authorList>
            <person name="Jin L."/>
        </authorList>
    </citation>
    <scope>NUCLEOTIDE SEQUENCE [LARGE SCALE GENOMIC DNA]</scope>
    <source>
        <strain evidence="2 3">CHu50b-6-2</strain>
    </source>
</reference>
<evidence type="ECO:0000313" key="3">
    <source>
        <dbReference type="Proteomes" id="UP000321379"/>
    </source>
</evidence>